<evidence type="ECO:0000313" key="1">
    <source>
        <dbReference type="EMBL" id="KAJ8680922.1"/>
    </source>
</evidence>
<evidence type="ECO:0000313" key="2">
    <source>
        <dbReference type="Proteomes" id="UP001239111"/>
    </source>
</evidence>
<sequence>MKVKRGPTDEKYIKALGIFLLIWLAVALYAHVSSPAFDSGSKGVNYNSRFSDGFGYYSRDKRSTSDEVAAKAMSKIHVPFIFIALSAVISLLYVYVIRYHAKLVIFTVIFLICLLLLIGLIASTFIYQGGKQEAAAITTALACGTLLFIIVLAVVLLRRKIIIAAEVVREACKVVLFFPQLFILPIIQFVASIFAVGPVVYVYGCIWSKAVIEGRSMEFYLLTFLNSVGFYWSIFFIRAFIQMTLSGSYATWFWTLNKRFVPQGTVSHTVKTVVRYHTGTLAYGSLILTIFQMIREFFNSVKHRCGPCVACCCQWYFDVLEQFLNYLNRNAYVMTAVHGTDFVQSAKDAFNLLMRNIVGVAVTTKVTRFVIFIGMMLVLNISFFGSLAQFDNMDEIAVSFSLVALFGSALVADAVFFLVDVATDTIFLCVLEDYERNDGSEARPYYTSSELRTLFLK</sequence>
<keyword evidence="2" id="KW-1185">Reference proteome</keyword>
<dbReference type="EMBL" id="CM056742">
    <property type="protein sequence ID" value="KAJ8680922.1"/>
    <property type="molecule type" value="Genomic_DNA"/>
</dbReference>
<reference evidence="1" key="1">
    <citation type="submission" date="2023-04" db="EMBL/GenBank/DDBJ databases">
        <title>A chromosome-level genome assembly of the parasitoid wasp Eretmocerus hayati.</title>
        <authorList>
            <person name="Zhong Y."/>
            <person name="Liu S."/>
            <person name="Liu Y."/>
        </authorList>
    </citation>
    <scope>NUCLEOTIDE SEQUENCE</scope>
    <source>
        <strain evidence="1">ZJU_SS_LIU_2023</strain>
    </source>
</reference>
<protein>
    <submittedName>
        <fullName evidence="1">Uncharacterized protein</fullName>
    </submittedName>
</protein>
<organism evidence="1 2">
    <name type="scientific">Eretmocerus hayati</name>
    <dbReference type="NCBI Taxonomy" id="131215"/>
    <lineage>
        <taxon>Eukaryota</taxon>
        <taxon>Metazoa</taxon>
        <taxon>Ecdysozoa</taxon>
        <taxon>Arthropoda</taxon>
        <taxon>Hexapoda</taxon>
        <taxon>Insecta</taxon>
        <taxon>Pterygota</taxon>
        <taxon>Neoptera</taxon>
        <taxon>Endopterygota</taxon>
        <taxon>Hymenoptera</taxon>
        <taxon>Apocrita</taxon>
        <taxon>Proctotrupomorpha</taxon>
        <taxon>Chalcidoidea</taxon>
        <taxon>Aphelinidae</taxon>
        <taxon>Aphelininae</taxon>
        <taxon>Eretmocerus</taxon>
    </lineage>
</organism>
<accession>A0ACC2PEN9</accession>
<comment type="caution">
    <text evidence="1">The sequence shown here is derived from an EMBL/GenBank/DDBJ whole genome shotgun (WGS) entry which is preliminary data.</text>
</comment>
<proteinExistence type="predicted"/>
<gene>
    <name evidence="1" type="ORF">QAD02_016709</name>
</gene>
<dbReference type="Proteomes" id="UP001239111">
    <property type="component" value="Chromosome 2"/>
</dbReference>
<name>A0ACC2PEN9_9HYME</name>